<reference evidence="2 3" key="1">
    <citation type="submission" date="2014-01" db="EMBL/GenBank/DDBJ databases">
        <title>Full genme sequencing of cellulolytic bacterium Gynuella sunshinyii YC6258T gen. nov., sp. nov.</title>
        <authorList>
            <person name="Khan H."/>
            <person name="Chung E.J."/>
            <person name="Chung Y.R."/>
        </authorList>
    </citation>
    <scope>NUCLEOTIDE SEQUENCE [LARGE SCALE GENOMIC DNA]</scope>
    <source>
        <strain evidence="2 3">YC6258</strain>
    </source>
</reference>
<accession>A0A0C5VW55</accession>
<dbReference type="Proteomes" id="UP000032266">
    <property type="component" value="Chromosome"/>
</dbReference>
<protein>
    <submittedName>
        <fullName evidence="2">Enterochelin esterase-related enzyme</fullName>
        <ecNumber evidence="2">3.2.1.8</ecNumber>
    </submittedName>
</protein>
<dbReference type="GO" id="GO:0016747">
    <property type="term" value="F:acyltransferase activity, transferring groups other than amino-acyl groups"/>
    <property type="evidence" value="ECO:0007669"/>
    <property type="project" value="TreeGrafter"/>
</dbReference>
<keyword evidence="2" id="KW-0378">Hydrolase</keyword>
<keyword evidence="2" id="KW-0326">Glycosidase</keyword>
<organism evidence="2 3">
    <name type="scientific">Gynuella sunshinyii YC6258</name>
    <dbReference type="NCBI Taxonomy" id="1445510"/>
    <lineage>
        <taxon>Bacteria</taxon>
        <taxon>Pseudomonadati</taxon>
        <taxon>Pseudomonadota</taxon>
        <taxon>Gammaproteobacteria</taxon>
        <taxon>Oceanospirillales</taxon>
        <taxon>Saccharospirillaceae</taxon>
        <taxon>Gynuella</taxon>
    </lineage>
</organism>
<gene>
    <name evidence="2" type="ORF">YC6258_05530</name>
</gene>
<dbReference type="HOGENOM" id="CLU_725154_0_0_6"/>
<dbReference type="SUPFAM" id="SSF49695">
    <property type="entry name" value="gamma-Crystallin-like"/>
    <property type="match status" value="1"/>
</dbReference>
<dbReference type="GO" id="GO:0031176">
    <property type="term" value="F:endo-1,4-beta-xylanase activity"/>
    <property type="evidence" value="ECO:0007669"/>
    <property type="project" value="UniProtKB-EC"/>
</dbReference>
<evidence type="ECO:0000313" key="2">
    <source>
        <dbReference type="EMBL" id="AJQ97558.1"/>
    </source>
</evidence>
<dbReference type="Pfam" id="PF00756">
    <property type="entry name" value="Esterase"/>
    <property type="match status" value="1"/>
</dbReference>
<dbReference type="EMBL" id="CP007142">
    <property type="protein sequence ID" value="AJQ97558.1"/>
    <property type="molecule type" value="Genomic_DNA"/>
</dbReference>
<keyword evidence="1" id="KW-0732">Signal</keyword>
<dbReference type="EC" id="3.2.1.8" evidence="2"/>
<dbReference type="KEGG" id="gsn:YC6258_05530"/>
<dbReference type="AlphaFoldDB" id="A0A0C5VW55"/>
<feature type="signal peptide" evidence="1">
    <location>
        <begin position="1"/>
        <end position="26"/>
    </location>
</feature>
<proteinExistence type="predicted"/>
<name>A0A0C5VW55_9GAMM</name>
<sequence>MKTISFKAILMTASILGSLITIPAKADISPPPAGYDHYNPSIPHGSYQIVQYYSTVAGAHKNTRVLLPPDYSSNKTYNVLYLLHGIGGNINEWSDNGAPLNIMDNLYAADQAEPMIVVMPNGRAMDDDIPIGDIFDPQVVESFTTFEYELLNDLIPFIESRYSVNRGRTSRAISGLSMGGGQSLNFGLGNPDTFAWVGAFSAAPNTKAADALIPDISDTDRLPMLWLSCGTADGLVSIAREIHDYMNANGVQHDYLLHEGAGHDWSVWKPGLYHFAQRIFVSDDGNNQNDGVIFYQDINYGGSTGQSLMPGRYTQQQLAAKGVPDDWASSVKIPAGWTVTMYQNNYFSGSSWTLTTDTPHFWALTPYANDQMSSVVIQSNQ</sequence>
<keyword evidence="3" id="KW-1185">Reference proteome</keyword>
<dbReference type="STRING" id="1445510.YC6258_05530"/>
<dbReference type="InterPro" id="IPR011024">
    <property type="entry name" value="G_crystallin-like"/>
</dbReference>
<dbReference type="PANTHER" id="PTHR48098">
    <property type="entry name" value="ENTEROCHELIN ESTERASE-RELATED"/>
    <property type="match status" value="1"/>
</dbReference>
<dbReference type="InterPro" id="IPR000801">
    <property type="entry name" value="Esterase-like"/>
</dbReference>
<dbReference type="InterPro" id="IPR050583">
    <property type="entry name" value="Mycobacterial_A85_antigen"/>
</dbReference>
<feature type="chain" id="PRO_5002191370" evidence="1">
    <location>
        <begin position="27"/>
        <end position="381"/>
    </location>
</feature>
<dbReference type="Gene3D" id="2.60.20.10">
    <property type="entry name" value="Crystallins"/>
    <property type="match status" value="1"/>
</dbReference>
<dbReference type="Gene3D" id="3.40.50.1820">
    <property type="entry name" value="alpha/beta hydrolase"/>
    <property type="match status" value="1"/>
</dbReference>
<evidence type="ECO:0000313" key="3">
    <source>
        <dbReference type="Proteomes" id="UP000032266"/>
    </source>
</evidence>
<dbReference type="PANTHER" id="PTHR48098:SF1">
    <property type="entry name" value="DIACYLGLYCEROL ACYLTRANSFERASE_MYCOLYLTRANSFERASE AG85A"/>
    <property type="match status" value="1"/>
</dbReference>
<evidence type="ECO:0000256" key="1">
    <source>
        <dbReference type="SAM" id="SignalP"/>
    </source>
</evidence>
<dbReference type="OrthoDB" id="9803578at2"/>
<dbReference type="InterPro" id="IPR029058">
    <property type="entry name" value="AB_hydrolase_fold"/>
</dbReference>
<dbReference type="SUPFAM" id="SSF53474">
    <property type="entry name" value="alpha/beta-Hydrolases"/>
    <property type="match status" value="1"/>
</dbReference>
<dbReference type="PATRIC" id="fig|1445510.3.peg.5495"/>